<dbReference type="EMBL" id="BPQP01000089">
    <property type="protein sequence ID" value="GJD97436.1"/>
    <property type="molecule type" value="Genomic_DNA"/>
</dbReference>
<protein>
    <submittedName>
        <fullName evidence="1">Uncharacterized protein</fullName>
    </submittedName>
</protein>
<evidence type="ECO:0000313" key="1">
    <source>
        <dbReference type="EMBL" id="GJD97436.1"/>
    </source>
</evidence>
<gene>
    <name evidence="1" type="ORF">OCOJLMKI_4667</name>
</gene>
<name>A0ABQ4S318_9HYPH</name>
<keyword evidence="2" id="KW-1185">Reference proteome</keyword>
<dbReference type="RefSeq" id="WP_238246498.1">
    <property type="nucleotide sequence ID" value="NZ_BPQP01000089.1"/>
</dbReference>
<proteinExistence type="predicted"/>
<dbReference type="Proteomes" id="UP001055125">
    <property type="component" value="Unassembled WGS sequence"/>
</dbReference>
<evidence type="ECO:0000313" key="2">
    <source>
        <dbReference type="Proteomes" id="UP001055125"/>
    </source>
</evidence>
<accession>A0ABQ4S318</accession>
<reference evidence="1" key="1">
    <citation type="journal article" date="2021" name="Front. Microbiol.">
        <title>Comprehensive Comparative Genomics and Phenotyping of Methylobacterium Species.</title>
        <authorList>
            <person name="Alessa O."/>
            <person name="Ogura Y."/>
            <person name="Fujitani Y."/>
            <person name="Takami H."/>
            <person name="Hayashi T."/>
            <person name="Sahin N."/>
            <person name="Tani A."/>
        </authorList>
    </citation>
    <scope>NUCLEOTIDE SEQUENCE</scope>
    <source>
        <strain evidence="1">DSM 19015</strain>
    </source>
</reference>
<reference evidence="1" key="2">
    <citation type="submission" date="2021-08" db="EMBL/GenBank/DDBJ databases">
        <authorList>
            <person name="Tani A."/>
            <person name="Ola A."/>
            <person name="Ogura Y."/>
            <person name="Katsura K."/>
            <person name="Hayashi T."/>
        </authorList>
    </citation>
    <scope>NUCLEOTIDE SEQUENCE</scope>
    <source>
        <strain evidence="1">DSM 19015</strain>
    </source>
</reference>
<comment type="caution">
    <text evidence="1">The sequence shown here is derived from an EMBL/GenBank/DDBJ whole genome shotgun (WGS) entry which is preliminary data.</text>
</comment>
<sequence>MTYGFDEALVFAAAGEERDAAWRSLAQDIADASAAGRSRPGFIRASKPADLAKALGPRRREGRRKFGRR</sequence>
<organism evidence="1 2">
    <name type="scientific">Methylobacterium iners</name>
    <dbReference type="NCBI Taxonomy" id="418707"/>
    <lineage>
        <taxon>Bacteria</taxon>
        <taxon>Pseudomonadati</taxon>
        <taxon>Pseudomonadota</taxon>
        <taxon>Alphaproteobacteria</taxon>
        <taxon>Hyphomicrobiales</taxon>
        <taxon>Methylobacteriaceae</taxon>
        <taxon>Methylobacterium</taxon>
    </lineage>
</organism>